<comment type="caution">
    <text evidence="1">The sequence shown here is derived from an EMBL/GenBank/DDBJ whole genome shotgun (WGS) entry which is preliminary data.</text>
</comment>
<accession>A0AA36J9N9</accession>
<gene>
    <name evidence="1" type="ORF">EVOR1521_LOCUS24436</name>
</gene>
<name>A0AA36J9N9_9DINO</name>
<dbReference type="EMBL" id="CAUJNA010003405">
    <property type="protein sequence ID" value="CAJ1401250.1"/>
    <property type="molecule type" value="Genomic_DNA"/>
</dbReference>
<keyword evidence="2" id="KW-1185">Reference proteome</keyword>
<protein>
    <submittedName>
        <fullName evidence="1">Uncharacterized protein</fullName>
    </submittedName>
</protein>
<reference evidence="1" key="1">
    <citation type="submission" date="2023-08" db="EMBL/GenBank/DDBJ databases">
        <authorList>
            <person name="Chen Y."/>
            <person name="Shah S."/>
            <person name="Dougan E. K."/>
            <person name="Thang M."/>
            <person name="Chan C."/>
        </authorList>
    </citation>
    <scope>NUCLEOTIDE SEQUENCE</scope>
</reference>
<dbReference type="Proteomes" id="UP001178507">
    <property type="component" value="Unassembled WGS sequence"/>
</dbReference>
<sequence>MSGTSLLTGTKSTIKELNAHGAPFVLGGVRPGGIRTEDRTEVPHKDENSSMIAFPGLNVDRQVVRGSCGLMDETQPYGPNFLFKDWFLVVDKRPEEMTKQESAQASRLSGIGVSLSGGGGHSMMVELKKIPPPGWGPKERIRQETFVTKVFVGVADTPAEQKMHIVMNSGPGGVGDRYEGTATMMLEAASCLLDAADAGRASALVQPDKLVLLSHASSLQGSDQRSANIVSFRKAY</sequence>
<proteinExistence type="predicted"/>
<evidence type="ECO:0000313" key="1">
    <source>
        <dbReference type="EMBL" id="CAJ1401250.1"/>
    </source>
</evidence>
<evidence type="ECO:0000313" key="2">
    <source>
        <dbReference type="Proteomes" id="UP001178507"/>
    </source>
</evidence>
<dbReference type="AlphaFoldDB" id="A0AA36J9N9"/>
<organism evidence="1 2">
    <name type="scientific">Effrenium voratum</name>
    <dbReference type="NCBI Taxonomy" id="2562239"/>
    <lineage>
        <taxon>Eukaryota</taxon>
        <taxon>Sar</taxon>
        <taxon>Alveolata</taxon>
        <taxon>Dinophyceae</taxon>
        <taxon>Suessiales</taxon>
        <taxon>Symbiodiniaceae</taxon>
        <taxon>Effrenium</taxon>
    </lineage>
</organism>